<feature type="active site" evidence="5">
    <location>
        <position position="178"/>
    </location>
</feature>
<keyword evidence="1" id="KW-0645">Protease</keyword>
<dbReference type="InterPro" id="IPR006026">
    <property type="entry name" value="Peptidase_Metallo"/>
</dbReference>
<comment type="cofactor">
    <cofactor evidence="6">
        <name>Ca(2+)</name>
        <dbReference type="ChEBI" id="CHEBI:29108"/>
    </cofactor>
    <text evidence="6">Can bind about 5 Ca(2+) ions per subunit.</text>
</comment>
<dbReference type="GO" id="GO:0004222">
    <property type="term" value="F:metalloendopeptidase activity"/>
    <property type="evidence" value="ECO:0007669"/>
    <property type="project" value="InterPro"/>
</dbReference>
<gene>
    <name evidence="9" type="ORF">E2562_006124</name>
</gene>
<evidence type="ECO:0000313" key="9">
    <source>
        <dbReference type="EMBL" id="KAF0928701.1"/>
    </source>
</evidence>
<feature type="binding site" evidence="6">
    <location>
        <position position="132"/>
    </location>
    <ligand>
        <name>Ca(2+)</name>
        <dbReference type="ChEBI" id="CHEBI:29108"/>
        <label>3</label>
    </ligand>
</feature>
<dbReference type="GO" id="GO:0031012">
    <property type="term" value="C:extracellular matrix"/>
    <property type="evidence" value="ECO:0007669"/>
    <property type="project" value="InterPro"/>
</dbReference>
<feature type="binding site" evidence="6">
    <location>
        <position position="154"/>
    </location>
    <ligand>
        <name>Ca(2+)</name>
        <dbReference type="ChEBI" id="CHEBI:29108"/>
        <label>3</label>
    </ligand>
</feature>
<feature type="binding site" evidence="6">
    <location>
        <position position="154"/>
    </location>
    <ligand>
        <name>Ca(2+)</name>
        <dbReference type="ChEBI" id="CHEBI:29108"/>
        <label>1</label>
    </ligand>
</feature>
<reference evidence="9 10" key="1">
    <citation type="submission" date="2019-11" db="EMBL/GenBank/DDBJ databases">
        <title>Whole genome sequence of Oryza granulata.</title>
        <authorList>
            <person name="Li W."/>
        </authorList>
    </citation>
    <scope>NUCLEOTIDE SEQUENCE [LARGE SCALE GENOMIC DNA]</scope>
    <source>
        <strain evidence="10">cv. Menghai</strain>
        <tissue evidence="9">Leaf</tissue>
    </source>
</reference>
<name>A0A6G1EVQ5_9ORYZ</name>
<evidence type="ECO:0000256" key="1">
    <source>
        <dbReference type="ARBA" id="ARBA00022670"/>
    </source>
</evidence>
<dbReference type="PANTHER" id="PTHR10201">
    <property type="entry name" value="MATRIX METALLOPROTEINASE"/>
    <property type="match status" value="1"/>
</dbReference>
<feature type="domain" description="Peptidase metallopeptidase" evidence="8">
    <location>
        <begin position="55"/>
        <end position="222"/>
    </location>
</feature>
<dbReference type="GO" id="GO:0030198">
    <property type="term" value="P:extracellular matrix organization"/>
    <property type="evidence" value="ECO:0007669"/>
    <property type="project" value="TreeGrafter"/>
</dbReference>
<feature type="binding site" evidence="6">
    <location>
        <position position="124"/>
    </location>
    <ligand>
        <name>Zn(2+)</name>
        <dbReference type="ChEBI" id="CHEBI:29105"/>
        <label>1</label>
    </ligand>
</feature>
<accession>A0A6G1EVQ5</accession>
<dbReference type="InterPro" id="IPR033739">
    <property type="entry name" value="M10A_MMP"/>
</dbReference>
<keyword evidence="10" id="KW-1185">Reference proteome</keyword>
<evidence type="ECO:0000256" key="4">
    <source>
        <dbReference type="ARBA" id="ARBA00022833"/>
    </source>
</evidence>
<evidence type="ECO:0000259" key="8">
    <source>
        <dbReference type="SMART" id="SM00235"/>
    </source>
</evidence>
<dbReference type="Pfam" id="PF00413">
    <property type="entry name" value="Peptidase_M10"/>
    <property type="match status" value="1"/>
</dbReference>
<keyword evidence="7" id="KW-0732">Signal</keyword>
<dbReference type="EMBL" id="SPHZ02000002">
    <property type="protein sequence ID" value="KAF0928701.1"/>
    <property type="molecule type" value="Genomic_DNA"/>
</dbReference>
<evidence type="ECO:0000256" key="7">
    <source>
        <dbReference type="SAM" id="SignalP"/>
    </source>
</evidence>
<feature type="binding site" evidence="6">
    <location>
        <position position="139"/>
    </location>
    <ligand>
        <name>Zn(2+)</name>
        <dbReference type="ChEBI" id="CHEBI:29105"/>
        <label>1</label>
    </ligand>
</feature>
<dbReference type="CDD" id="cd04278">
    <property type="entry name" value="ZnMc_MMP"/>
    <property type="match status" value="1"/>
</dbReference>
<dbReference type="PRINTS" id="PR00138">
    <property type="entry name" value="MATRIXIN"/>
</dbReference>
<evidence type="ECO:0000256" key="2">
    <source>
        <dbReference type="ARBA" id="ARBA00022723"/>
    </source>
</evidence>
<dbReference type="InterPro" id="IPR021190">
    <property type="entry name" value="Pept_M10A"/>
</dbReference>
<feature type="binding site" evidence="6">
    <location>
        <position position="78"/>
    </location>
    <ligand>
        <name>Ca(2+)</name>
        <dbReference type="ChEBI" id="CHEBI:29108"/>
        <label>1</label>
    </ligand>
</feature>
<feature type="binding site" evidence="6">
    <location>
        <position position="114"/>
    </location>
    <ligand>
        <name>Ca(2+)</name>
        <dbReference type="ChEBI" id="CHEBI:29108"/>
        <label>2</label>
    </ligand>
</feature>
<dbReference type="GO" id="GO:0030574">
    <property type="term" value="P:collagen catabolic process"/>
    <property type="evidence" value="ECO:0007669"/>
    <property type="project" value="TreeGrafter"/>
</dbReference>
<feature type="binding site" evidence="6">
    <location>
        <position position="151"/>
    </location>
    <ligand>
        <name>Ca(2+)</name>
        <dbReference type="ChEBI" id="CHEBI:29108"/>
        <label>3</label>
    </ligand>
</feature>
<keyword evidence="2 6" id="KW-0479">Metal-binding</keyword>
<evidence type="ECO:0000256" key="6">
    <source>
        <dbReference type="PIRSR" id="PIRSR621190-2"/>
    </source>
</evidence>
<dbReference type="OrthoDB" id="406838at2759"/>
<feature type="binding site" evidence="6">
    <location>
        <position position="131"/>
    </location>
    <ligand>
        <name>Ca(2+)</name>
        <dbReference type="ChEBI" id="CHEBI:29108"/>
        <label>3</label>
    </ligand>
</feature>
<keyword evidence="3" id="KW-0378">Hydrolase</keyword>
<keyword evidence="6" id="KW-0106">Calcium</keyword>
<protein>
    <recommendedName>
        <fullName evidence="8">Peptidase metallopeptidase domain-containing protein</fullName>
    </recommendedName>
</protein>
<feature type="binding site" evidence="6">
    <location>
        <position position="187"/>
    </location>
    <ligand>
        <name>Zn(2+)</name>
        <dbReference type="ChEBI" id="CHEBI:29105"/>
        <label>2</label>
        <note>catalytic</note>
    </ligand>
</feature>
<comment type="cofactor">
    <cofactor evidence="6">
        <name>Zn(2+)</name>
        <dbReference type="ChEBI" id="CHEBI:29105"/>
    </cofactor>
    <text evidence="6">Binds 2 Zn(2+) ions per subunit.</text>
</comment>
<dbReference type="SMART" id="SM00235">
    <property type="entry name" value="ZnMc"/>
    <property type="match status" value="1"/>
</dbReference>
<evidence type="ECO:0000256" key="5">
    <source>
        <dbReference type="PIRSR" id="PIRSR621190-1"/>
    </source>
</evidence>
<comment type="caution">
    <text evidence="9">The sequence shown here is derived from an EMBL/GenBank/DDBJ whole genome shotgun (WGS) entry which is preliminary data.</text>
</comment>
<evidence type="ECO:0000256" key="3">
    <source>
        <dbReference type="ARBA" id="ARBA00022801"/>
    </source>
</evidence>
<dbReference type="InterPro" id="IPR001818">
    <property type="entry name" value="Pept_M10_metallopeptidase"/>
</dbReference>
<dbReference type="GO" id="GO:0008270">
    <property type="term" value="F:zinc ion binding"/>
    <property type="evidence" value="ECO:0007669"/>
    <property type="project" value="InterPro"/>
</dbReference>
<organism evidence="9 10">
    <name type="scientific">Oryza meyeriana var. granulata</name>
    <dbReference type="NCBI Taxonomy" id="110450"/>
    <lineage>
        <taxon>Eukaryota</taxon>
        <taxon>Viridiplantae</taxon>
        <taxon>Streptophyta</taxon>
        <taxon>Embryophyta</taxon>
        <taxon>Tracheophyta</taxon>
        <taxon>Spermatophyta</taxon>
        <taxon>Magnoliopsida</taxon>
        <taxon>Liliopsida</taxon>
        <taxon>Poales</taxon>
        <taxon>Poaceae</taxon>
        <taxon>BOP clade</taxon>
        <taxon>Oryzoideae</taxon>
        <taxon>Oryzeae</taxon>
        <taxon>Oryzinae</taxon>
        <taxon>Oryza</taxon>
        <taxon>Oryza meyeriana</taxon>
    </lineage>
</organism>
<dbReference type="AlphaFoldDB" id="A0A6G1EVQ5"/>
<dbReference type="InterPro" id="IPR024079">
    <property type="entry name" value="MetalloPept_cat_dom_sf"/>
</dbReference>
<dbReference type="SUPFAM" id="SSF55486">
    <property type="entry name" value="Metalloproteases ('zincins'), catalytic domain"/>
    <property type="match status" value="1"/>
</dbReference>
<sequence length="257" mass="28954">MFPCRRRDAACLLLLAIVCILSCVRVADARPTPTTALRRADHHGGAVSRYTFLTGERRWRPRRPMVLTYALSPTATVDYLPPDAVRAVFRSAFARWAEVIPVSFAETEHYDAADIKVGFYAGDHGDGYPFDGPLHRLAHAAGPENGHMEFDAEEQWAVDLSADRSRFAFDLESVATHEIGHVLGLDHSSLRRSVMYPSTGKRERKVHLSMDDIAGIQELYGVNPNFSWSAYYKQYLDNNPSSRFWRLALAYVLLVPL</sequence>
<dbReference type="GO" id="GO:0006508">
    <property type="term" value="P:proteolysis"/>
    <property type="evidence" value="ECO:0007669"/>
    <property type="project" value="UniProtKB-KW"/>
</dbReference>
<dbReference type="Proteomes" id="UP000479710">
    <property type="component" value="Unassembled WGS sequence"/>
</dbReference>
<feature type="binding site" evidence="6">
    <location>
        <position position="195"/>
    </location>
    <ligand>
        <name>Zn(2+)</name>
        <dbReference type="ChEBI" id="CHEBI:29105"/>
        <label>2</label>
        <note>catalytic</note>
    </ligand>
</feature>
<feature type="chain" id="PRO_5026345176" description="Peptidase metallopeptidase domain-containing protein" evidence="7">
    <location>
        <begin position="30"/>
        <end position="257"/>
    </location>
</feature>
<feature type="binding site" evidence="6">
    <location>
        <position position="181"/>
    </location>
    <ligand>
        <name>Zn(2+)</name>
        <dbReference type="ChEBI" id="CHEBI:29105"/>
        <label>2</label>
        <note>catalytic</note>
    </ligand>
</feature>
<evidence type="ECO:0000313" key="10">
    <source>
        <dbReference type="Proteomes" id="UP000479710"/>
    </source>
</evidence>
<feature type="binding site" evidence="6">
    <location>
        <position position="177"/>
    </location>
    <ligand>
        <name>Zn(2+)</name>
        <dbReference type="ChEBI" id="CHEBI:29105"/>
        <label>2</label>
        <note>catalytic</note>
    </ligand>
</feature>
<proteinExistence type="predicted"/>
<feature type="signal peptide" evidence="7">
    <location>
        <begin position="1"/>
        <end position="29"/>
    </location>
</feature>
<dbReference type="Gene3D" id="3.40.390.10">
    <property type="entry name" value="Collagenase (Catalytic Domain)"/>
    <property type="match status" value="1"/>
</dbReference>
<feature type="binding site" evidence="6">
    <location>
        <position position="126"/>
    </location>
    <ligand>
        <name>Zn(2+)</name>
        <dbReference type="ChEBI" id="CHEBI:29105"/>
        <label>1</label>
    </ligand>
</feature>
<keyword evidence="4 6" id="KW-0862">Zinc</keyword>
<dbReference type="PANTHER" id="PTHR10201:SF321">
    <property type="entry name" value="METALLOENDOPROTEINASE 4-MMP"/>
    <property type="match status" value="1"/>
</dbReference>